<dbReference type="EMBL" id="JAYMYR010000009">
    <property type="protein sequence ID" value="KAK7343088.1"/>
    <property type="molecule type" value="Genomic_DNA"/>
</dbReference>
<evidence type="ECO:0000313" key="1">
    <source>
        <dbReference type="EMBL" id="KAK7343088.1"/>
    </source>
</evidence>
<evidence type="ECO:0000313" key="2">
    <source>
        <dbReference type="Proteomes" id="UP001374584"/>
    </source>
</evidence>
<keyword evidence="2" id="KW-1185">Reference proteome</keyword>
<name>A0AAN9M0L5_PHACN</name>
<proteinExistence type="predicted"/>
<sequence length="94" mass="10756">MLGNSDISVSYSITGVGTNIRLPILDFVMLLCMQLEEWSRELNFAVHILELRIQTRLHDCSQKCDLCAIFKRPLYKAQAERILCRKQLVSDAGN</sequence>
<dbReference type="Proteomes" id="UP001374584">
    <property type="component" value="Unassembled WGS sequence"/>
</dbReference>
<organism evidence="1 2">
    <name type="scientific">Phaseolus coccineus</name>
    <name type="common">Scarlet runner bean</name>
    <name type="synonym">Phaseolus multiflorus</name>
    <dbReference type="NCBI Taxonomy" id="3886"/>
    <lineage>
        <taxon>Eukaryota</taxon>
        <taxon>Viridiplantae</taxon>
        <taxon>Streptophyta</taxon>
        <taxon>Embryophyta</taxon>
        <taxon>Tracheophyta</taxon>
        <taxon>Spermatophyta</taxon>
        <taxon>Magnoliopsida</taxon>
        <taxon>eudicotyledons</taxon>
        <taxon>Gunneridae</taxon>
        <taxon>Pentapetalae</taxon>
        <taxon>rosids</taxon>
        <taxon>fabids</taxon>
        <taxon>Fabales</taxon>
        <taxon>Fabaceae</taxon>
        <taxon>Papilionoideae</taxon>
        <taxon>50 kb inversion clade</taxon>
        <taxon>NPAAA clade</taxon>
        <taxon>indigoferoid/millettioid clade</taxon>
        <taxon>Phaseoleae</taxon>
        <taxon>Phaseolus</taxon>
    </lineage>
</organism>
<dbReference type="AlphaFoldDB" id="A0AAN9M0L5"/>
<comment type="caution">
    <text evidence="1">The sequence shown here is derived from an EMBL/GenBank/DDBJ whole genome shotgun (WGS) entry which is preliminary data.</text>
</comment>
<protein>
    <submittedName>
        <fullName evidence="1">Uncharacterized protein</fullName>
    </submittedName>
</protein>
<accession>A0AAN9M0L5</accession>
<reference evidence="1 2" key="1">
    <citation type="submission" date="2024-01" db="EMBL/GenBank/DDBJ databases">
        <title>The genomes of 5 underutilized Papilionoideae crops provide insights into root nodulation and disease resistanc.</title>
        <authorList>
            <person name="Jiang F."/>
        </authorList>
    </citation>
    <scope>NUCLEOTIDE SEQUENCE [LARGE SCALE GENOMIC DNA]</scope>
    <source>
        <strain evidence="1">JINMINGXINNONG_FW02</strain>
        <tissue evidence="1">Leaves</tissue>
    </source>
</reference>
<gene>
    <name evidence="1" type="ORF">VNO80_26051</name>
</gene>